<feature type="domain" description="Zn(2)-C6 fungal-type" evidence="7">
    <location>
        <begin position="12"/>
        <end position="40"/>
    </location>
</feature>
<evidence type="ECO:0000256" key="2">
    <source>
        <dbReference type="ARBA" id="ARBA00022833"/>
    </source>
</evidence>
<dbReference type="InterPro" id="IPR021858">
    <property type="entry name" value="Fun_TF"/>
</dbReference>
<keyword evidence="2" id="KW-0862">Zinc</keyword>
<keyword evidence="4" id="KW-0238">DNA-binding</keyword>
<keyword evidence="6" id="KW-0539">Nucleus</keyword>
<dbReference type="EMBL" id="JAULSU010000006">
    <property type="protein sequence ID" value="KAK0614702.1"/>
    <property type="molecule type" value="Genomic_DNA"/>
</dbReference>
<protein>
    <recommendedName>
        <fullName evidence="7">Zn(2)-C6 fungal-type domain-containing protein</fullName>
    </recommendedName>
</protein>
<keyword evidence="5" id="KW-0804">Transcription</keyword>
<comment type="caution">
    <text evidence="8">The sequence shown here is derived from an EMBL/GenBank/DDBJ whole genome shotgun (WGS) entry which is preliminary data.</text>
</comment>
<keyword evidence="9" id="KW-1185">Reference proteome</keyword>
<evidence type="ECO:0000256" key="6">
    <source>
        <dbReference type="ARBA" id="ARBA00023242"/>
    </source>
</evidence>
<proteinExistence type="predicted"/>
<reference evidence="8" key="1">
    <citation type="submission" date="2023-06" db="EMBL/GenBank/DDBJ databases">
        <title>Genome-scale phylogeny and comparative genomics of the fungal order Sordariales.</title>
        <authorList>
            <consortium name="Lawrence Berkeley National Laboratory"/>
            <person name="Hensen N."/>
            <person name="Bonometti L."/>
            <person name="Westerberg I."/>
            <person name="Brannstrom I.O."/>
            <person name="Guillou S."/>
            <person name="Cros-Aarteil S."/>
            <person name="Calhoun S."/>
            <person name="Haridas S."/>
            <person name="Kuo A."/>
            <person name="Mondo S."/>
            <person name="Pangilinan J."/>
            <person name="Riley R."/>
            <person name="Labutti K."/>
            <person name="Andreopoulos B."/>
            <person name="Lipzen A."/>
            <person name="Chen C."/>
            <person name="Yanf M."/>
            <person name="Daum C."/>
            <person name="Ng V."/>
            <person name="Clum A."/>
            <person name="Steindorff A."/>
            <person name="Ohm R."/>
            <person name="Martin F."/>
            <person name="Silar P."/>
            <person name="Natvig D."/>
            <person name="Lalanne C."/>
            <person name="Gautier V."/>
            <person name="Ament-Velasquez S.L."/>
            <person name="Kruys A."/>
            <person name="Hutchinson M.I."/>
            <person name="Powell A.J."/>
            <person name="Barry K."/>
            <person name="Miller A.N."/>
            <person name="Grigoriev I.V."/>
            <person name="Debuchy R."/>
            <person name="Gladieux P."/>
            <person name="Thoren M.H."/>
            <person name="Johannesson H."/>
        </authorList>
    </citation>
    <scope>NUCLEOTIDE SEQUENCE</scope>
    <source>
        <strain evidence="8">CBS 606.72</strain>
    </source>
</reference>
<dbReference type="PANTHER" id="PTHR36206:SF12">
    <property type="entry name" value="ASPERCRYPTIN BIOSYNTHESIS CLUSTER-SPECIFIC TRANSCRIPTION REGULATOR ATNN-RELATED"/>
    <property type="match status" value="1"/>
</dbReference>
<dbReference type="CDD" id="cd00067">
    <property type="entry name" value="GAL4"/>
    <property type="match status" value="1"/>
</dbReference>
<evidence type="ECO:0000256" key="3">
    <source>
        <dbReference type="ARBA" id="ARBA00023015"/>
    </source>
</evidence>
<dbReference type="InterPro" id="IPR001138">
    <property type="entry name" value="Zn2Cys6_DnaBD"/>
</dbReference>
<dbReference type="Pfam" id="PF11951">
    <property type="entry name" value="Fungal_trans_2"/>
    <property type="match status" value="1"/>
</dbReference>
<evidence type="ECO:0000259" key="7">
    <source>
        <dbReference type="PROSITE" id="PS50048"/>
    </source>
</evidence>
<gene>
    <name evidence="8" type="ORF">B0T14DRAFT_570607</name>
</gene>
<dbReference type="Pfam" id="PF00172">
    <property type="entry name" value="Zn_clus"/>
    <property type="match status" value="1"/>
</dbReference>
<dbReference type="GO" id="GO:0000981">
    <property type="term" value="F:DNA-binding transcription factor activity, RNA polymerase II-specific"/>
    <property type="evidence" value="ECO:0007669"/>
    <property type="project" value="InterPro"/>
</dbReference>
<organism evidence="8 9">
    <name type="scientific">Immersiella caudata</name>
    <dbReference type="NCBI Taxonomy" id="314043"/>
    <lineage>
        <taxon>Eukaryota</taxon>
        <taxon>Fungi</taxon>
        <taxon>Dikarya</taxon>
        <taxon>Ascomycota</taxon>
        <taxon>Pezizomycotina</taxon>
        <taxon>Sordariomycetes</taxon>
        <taxon>Sordariomycetidae</taxon>
        <taxon>Sordariales</taxon>
        <taxon>Lasiosphaeriaceae</taxon>
        <taxon>Immersiella</taxon>
    </lineage>
</organism>
<dbReference type="GO" id="GO:0003677">
    <property type="term" value="F:DNA binding"/>
    <property type="evidence" value="ECO:0007669"/>
    <property type="project" value="UniProtKB-KW"/>
</dbReference>
<dbReference type="GO" id="GO:0008270">
    <property type="term" value="F:zinc ion binding"/>
    <property type="evidence" value="ECO:0007669"/>
    <property type="project" value="InterPro"/>
</dbReference>
<dbReference type="PANTHER" id="PTHR36206">
    <property type="entry name" value="ASPERCRYPTIN BIOSYNTHESIS CLUSTER-SPECIFIC TRANSCRIPTION REGULATOR ATNN-RELATED"/>
    <property type="match status" value="1"/>
</dbReference>
<dbReference type="InterPro" id="IPR052360">
    <property type="entry name" value="Transcr_Regulatory_Proteins"/>
</dbReference>
<evidence type="ECO:0000256" key="5">
    <source>
        <dbReference type="ARBA" id="ARBA00023163"/>
    </source>
</evidence>
<name>A0AA39WFZ9_9PEZI</name>
<accession>A0AA39WFZ9</accession>
<sequence>MDGASTKRSRSGCITCKIRRVKCDETKPACSRCTSAGRICDGYASSTTSHQSRRALAAAVRQLQVVGPASRVLGDALPVDDVACFDFFRLCTASMTGSVLPGEFWSRQLLQASHAEPAVWRAAAAIGALHRRWEHTNVRKTRSATGQVAVDIGRFTEQGVRHYHAAISLAKSVSNPASLAVISVALAAAAHLAGRWAEVHVHMRAGLHLLRRMEAGELVNEASALASPSDLRALAHTLERFDLQSMVFADVRAPYDYANADVPIADLAPLLARRPLGQNPLALDEDMEHAALAIFRIFRRFCILGVAIGMGLMAFPEFETAHNEMVDECVNLETVLRDLEGTIHTPHHGLVGGESKEQQKRRQERQQKILSLRLYHTLTGLALAAGLFGPEVRWDAHLDSFERMVAIAAELARRTESPLPFFFSIEPGISLPLYLTSTRCRHPYLRRRALGLLNKLNRQEGIWNCAMAAKVAEQFILQEEEGLDIGLPLYIEENGPVQWSGFSLVQDEDRHWPALQGGWPKVPEEKRVLQLEMRVDVPDNTLEQKIFVVGSGDSRGALVKTVTIDI</sequence>
<evidence type="ECO:0000313" key="8">
    <source>
        <dbReference type="EMBL" id="KAK0614702.1"/>
    </source>
</evidence>
<evidence type="ECO:0000256" key="4">
    <source>
        <dbReference type="ARBA" id="ARBA00023125"/>
    </source>
</evidence>
<dbReference type="Proteomes" id="UP001175000">
    <property type="component" value="Unassembled WGS sequence"/>
</dbReference>
<evidence type="ECO:0000313" key="9">
    <source>
        <dbReference type="Proteomes" id="UP001175000"/>
    </source>
</evidence>
<evidence type="ECO:0000256" key="1">
    <source>
        <dbReference type="ARBA" id="ARBA00022723"/>
    </source>
</evidence>
<dbReference type="Gene3D" id="4.10.240.10">
    <property type="entry name" value="Zn(2)-C6 fungal-type DNA-binding domain"/>
    <property type="match status" value="1"/>
</dbReference>
<dbReference type="AlphaFoldDB" id="A0AA39WFZ9"/>
<dbReference type="SMART" id="SM00066">
    <property type="entry name" value="GAL4"/>
    <property type="match status" value="1"/>
</dbReference>
<dbReference type="PROSITE" id="PS50048">
    <property type="entry name" value="ZN2_CY6_FUNGAL_2"/>
    <property type="match status" value="1"/>
</dbReference>
<keyword evidence="3" id="KW-0805">Transcription regulation</keyword>
<dbReference type="InterPro" id="IPR036864">
    <property type="entry name" value="Zn2-C6_fun-type_DNA-bd_sf"/>
</dbReference>
<dbReference type="PROSITE" id="PS00463">
    <property type="entry name" value="ZN2_CY6_FUNGAL_1"/>
    <property type="match status" value="1"/>
</dbReference>
<keyword evidence="1" id="KW-0479">Metal-binding</keyword>
<dbReference type="SUPFAM" id="SSF57701">
    <property type="entry name" value="Zn2/Cys6 DNA-binding domain"/>
    <property type="match status" value="1"/>
</dbReference>